<organism evidence="1 2">
    <name type="scientific">Cupriavidus respiraculi</name>
    <dbReference type="NCBI Taxonomy" id="195930"/>
    <lineage>
        <taxon>Bacteria</taxon>
        <taxon>Pseudomonadati</taxon>
        <taxon>Pseudomonadota</taxon>
        <taxon>Betaproteobacteria</taxon>
        <taxon>Burkholderiales</taxon>
        <taxon>Burkholderiaceae</taxon>
        <taxon>Cupriavidus</taxon>
    </lineage>
</organism>
<dbReference type="RefSeq" id="WP_224041934.1">
    <property type="nucleotide sequence ID" value="NZ_CAJZAH010000002.1"/>
</dbReference>
<evidence type="ECO:0000313" key="1">
    <source>
        <dbReference type="EMBL" id="CAG9173824.1"/>
    </source>
</evidence>
<name>A0ABN7YK18_9BURK</name>
<dbReference type="EMBL" id="CAJZAH010000002">
    <property type="protein sequence ID" value="CAG9173824.1"/>
    <property type="molecule type" value="Genomic_DNA"/>
</dbReference>
<dbReference type="Proteomes" id="UP000721236">
    <property type="component" value="Unassembled WGS sequence"/>
</dbReference>
<keyword evidence="2" id="KW-1185">Reference proteome</keyword>
<evidence type="ECO:0000313" key="2">
    <source>
        <dbReference type="Proteomes" id="UP000721236"/>
    </source>
</evidence>
<comment type="caution">
    <text evidence="1">The sequence shown here is derived from an EMBL/GenBank/DDBJ whole genome shotgun (WGS) entry which is preliminary data.</text>
</comment>
<proteinExistence type="predicted"/>
<reference evidence="1 2" key="1">
    <citation type="submission" date="2021-08" db="EMBL/GenBank/DDBJ databases">
        <authorList>
            <person name="Peeters C."/>
        </authorList>
    </citation>
    <scope>NUCLEOTIDE SEQUENCE [LARGE SCALE GENOMIC DNA]</scope>
    <source>
        <strain evidence="1 2">LMG 21510</strain>
    </source>
</reference>
<protein>
    <submittedName>
        <fullName evidence="1">Uncharacterized protein</fullName>
    </submittedName>
</protein>
<gene>
    <name evidence="1" type="ORF">LMG21510_02367</name>
</gene>
<sequence length="96" mass="10652">MNGKDTTQGTPHPQDEWRVESYRGLDVYVLVSAVRGDEQQWGYEVRIAQEGADPSDAGDTEVLSSGEYRFTTRHAAEVAAFNAAYMQVDKLQGPQT</sequence>
<accession>A0ABN7YK18</accession>